<evidence type="ECO:0000313" key="2">
    <source>
        <dbReference type="EMBL" id="MBR0657513.1"/>
    </source>
</evidence>
<dbReference type="Gene3D" id="1.10.1220.10">
    <property type="entry name" value="Met repressor-like"/>
    <property type="match status" value="1"/>
</dbReference>
<dbReference type="GO" id="GO:0006355">
    <property type="term" value="P:regulation of DNA-templated transcription"/>
    <property type="evidence" value="ECO:0007669"/>
    <property type="project" value="InterPro"/>
</dbReference>
<dbReference type="InterPro" id="IPR013321">
    <property type="entry name" value="Arc_rbn_hlx_hlx"/>
</dbReference>
<dbReference type="SUPFAM" id="SSF47598">
    <property type="entry name" value="Ribbon-helix-helix"/>
    <property type="match status" value="1"/>
</dbReference>
<comment type="caution">
    <text evidence="2">The sequence shown here is derived from an EMBL/GenBank/DDBJ whole genome shotgun (WGS) entry which is preliminary data.</text>
</comment>
<reference evidence="2" key="1">
    <citation type="submission" date="2020-01" db="EMBL/GenBank/DDBJ databases">
        <authorList>
            <person name="Rat A."/>
        </authorList>
    </citation>
    <scope>NUCLEOTIDE SEQUENCE</scope>
    <source>
        <strain evidence="2">LMG 28251</strain>
    </source>
</reference>
<reference evidence="2" key="2">
    <citation type="journal article" date="2021" name="Syst. Appl. Microbiol.">
        <title>Roseomonas hellenica sp. nov., isolated from roots of wild-growing Alkanna tinctoria.</title>
        <authorList>
            <person name="Rat A."/>
            <person name="Naranjo H.D."/>
            <person name="Lebbe L."/>
            <person name="Cnockaert M."/>
            <person name="Krigas N."/>
            <person name="Grigoriadou K."/>
            <person name="Maloupa E."/>
            <person name="Willems A."/>
        </authorList>
    </citation>
    <scope>NUCLEOTIDE SEQUENCE</scope>
    <source>
        <strain evidence="2">LMG 28251</strain>
    </source>
</reference>
<name>A0AAF1K6Y2_9PROT</name>
<proteinExistence type="predicted"/>
<evidence type="ECO:0000313" key="3">
    <source>
        <dbReference type="Proteomes" id="UP001196068"/>
    </source>
</evidence>
<organism evidence="2 3">
    <name type="scientific">Plastoroseomonas arctica</name>
    <dbReference type="NCBI Taxonomy" id="1509237"/>
    <lineage>
        <taxon>Bacteria</taxon>
        <taxon>Pseudomonadati</taxon>
        <taxon>Pseudomonadota</taxon>
        <taxon>Alphaproteobacteria</taxon>
        <taxon>Acetobacterales</taxon>
        <taxon>Acetobacteraceae</taxon>
        <taxon>Plastoroseomonas</taxon>
    </lineage>
</organism>
<dbReference type="InterPro" id="IPR002145">
    <property type="entry name" value="CopG"/>
</dbReference>
<dbReference type="RefSeq" id="WP_211876375.1">
    <property type="nucleotide sequence ID" value="NZ_JAAEDH010000039.1"/>
</dbReference>
<sequence>MTTTTTIRIDEDLKRRVAAAAERRGKSTHAFILDAIAETVARAEDADILHHLAEARWANLLRTGESVPWDDAKAWLEAKARGENPPRPMARKPSP</sequence>
<protein>
    <submittedName>
        <fullName evidence="2">Ribbon-helix-helix protein, CopG family</fullName>
    </submittedName>
</protein>
<dbReference type="EMBL" id="JAAEDH010000039">
    <property type="protein sequence ID" value="MBR0657513.1"/>
    <property type="molecule type" value="Genomic_DNA"/>
</dbReference>
<dbReference type="InterPro" id="IPR010985">
    <property type="entry name" value="Ribbon_hlx_hlx"/>
</dbReference>
<feature type="domain" description="Ribbon-helix-helix protein CopG" evidence="1">
    <location>
        <begin position="5"/>
        <end position="42"/>
    </location>
</feature>
<evidence type="ECO:0000259" key="1">
    <source>
        <dbReference type="Pfam" id="PF01402"/>
    </source>
</evidence>
<gene>
    <name evidence="2" type="ORF">GXW79_20730</name>
</gene>
<accession>A0AAF1K6Y2</accession>
<dbReference type="Pfam" id="PF01402">
    <property type="entry name" value="RHH_1"/>
    <property type="match status" value="1"/>
</dbReference>
<dbReference type="Proteomes" id="UP001196068">
    <property type="component" value="Unassembled WGS sequence"/>
</dbReference>
<keyword evidence="3" id="KW-1185">Reference proteome</keyword>
<dbReference type="AlphaFoldDB" id="A0AAF1K6Y2"/>